<evidence type="ECO:0000313" key="2">
    <source>
        <dbReference type="EMBL" id="XCJ79066.1"/>
    </source>
</evidence>
<protein>
    <submittedName>
        <fullName evidence="2">Hemerythrin domain-containing protein</fullName>
    </submittedName>
</protein>
<dbReference type="PANTHER" id="PTHR35585">
    <property type="entry name" value="HHE DOMAIN PROTEIN (AFU_ORTHOLOGUE AFUA_4G00730)"/>
    <property type="match status" value="1"/>
</dbReference>
<accession>A0AB74U4A9</accession>
<gene>
    <name evidence="2" type="ORF">ABV408_16705</name>
</gene>
<dbReference type="AlphaFoldDB" id="A0AB74U4A9"/>
<dbReference type="RefSeq" id="WP_353980024.1">
    <property type="nucleotide sequence ID" value="NZ_CP159578.1"/>
</dbReference>
<dbReference type="EMBL" id="CP159578">
    <property type="protein sequence ID" value="XCJ79066.1"/>
    <property type="molecule type" value="Genomic_DNA"/>
</dbReference>
<dbReference type="InterPro" id="IPR012312">
    <property type="entry name" value="Hemerythrin-like"/>
</dbReference>
<dbReference type="Gene3D" id="1.20.120.520">
    <property type="entry name" value="nmb1532 protein domain like"/>
    <property type="match status" value="1"/>
</dbReference>
<organism evidence="2">
    <name type="scientific">Salinicola endophyticus</name>
    <dbReference type="NCBI Taxonomy" id="1949083"/>
    <lineage>
        <taxon>Bacteria</taxon>
        <taxon>Pseudomonadati</taxon>
        <taxon>Pseudomonadota</taxon>
        <taxon>Gammaproteobacteria</taxon>
        <taxon>Oceanospirillales</taxon>
        <taxon>Halomonadaceae</taxon>
        <taxon>Salinicola</taxon>
    </lineage>
</organism>
<evidence type="ECO:0000259" key="1">
    <source>
        <dbReference type="Pfam" id="PF01814"/>
    </source>
</evidence>
<proteinExistence type="predicted"/>
<dbReference type="Pfam" id="PF01814">
    <property type="entry name" value="Hemerythrin"/>
    <property type="match status" value="1"/>
</dbReference>
<name>A0AB74U4A9_9GAMM</name>
<dbReference type="PANTHER" id="PTHR35585:SF1">
    <property type="entry name" value="HHE DOMAIN PROTEIN (AFU_ORTHOLOGUE AFUA_4G00730)"/>
    <property type="match status" value="1"/>
</dbReference>
<feature type="domain" description="Hemerythrin-like" evidence="1">
    <location>
        <begin position="2"/>
        <end position="120"/>
    </location>
</feature>
<sequence>MTIFEALRESHDKQRQLLELLVKTHGDSEGRDELFKRLRAELENHAAAEERALYIPMMEYDMTQEKARHSVAEHHEIDELIETLESTEYDSPGWLASAKKLQHLVTHHLEEEEQEVFQLAGRVLDDAHKTSLAKTYQQEMEARHAS</sequence>
<reference evidence="2" key="1">
    <citation type="submission" date="2024-06" db="EMBL/GenBank/DDBJ databases">
        <title>Complete genome of Salinicola endophyticus HNIBRBA4755.</title>
        <authorList>
            <person name="Shin S.Y."/>
            <person name="Kang H."/>
            <person name="Song J."/>
        </authorList>
    </citation>
    <scope>NUCLEOTIDE SEQUENCE</scope>
    <source>
        <strain evidence="2">HNIBRBA4755</strain>
    </source>
</reference>